<feature type="compositionally biased region" description="Low complexity" evidence="1">
    <location>
        <begin position="639"/>
        <end position="658"/>
    </location>
</feature>
<evidence type="ECO:0000256" key="1">
    <source>
        <dbReference type="SAM" id="MobiDB-lite"/>
    </source>
</evidence>
<feature type="compositionally biased region" description="Low complexity" evidence="1">
    <location>
        <begin position="514"/>
        <end position="523"/>
    </location>
</feature>
<feature type="region of interest" description="Disordered" evidence="1">
    <location>
        <begin position="392"/>
        <end position="530"/>
    </location>
</feature>
<dbReference type="EMBL" id="JANVFT010000064">
    <property type="protein sequence ID" value="KAJ4478910.1"/>
    <property type="molecule type" value="Genomic_DNA"/>
</dbReference>
<reference evidence="2" key="1">
    <citation type="submission" date="2022-08" db="EMBL/GenBank/DDBJ databases">
        <title>A Global Phylogenomic Analysis of the Shiitake Genus Lentinula.</title>
        <authorList>
            <consortium name="DOE Joint Genome Institute"/>
            <person name="Sierra-Patev S."/>
            <person name="Min B."/>
            <person name="Naranjo-Ortiz M."/>
            <person name="Looney B."/>
            <person name="Konkel Z."/>
            <person name="Slot J.C."/>
            <person name="Sakamoto Y."/>
            <person name="Steenwyk J.L."/>
            <person name="Rokas A."/>
            <person name="Carro J."/>
            <person name="Camarero S."/>
            <person name="Ferreira P."/>
            <person name="Molpeceres G."/>
            <person name="Ruiz-Duenas F.J."/>
            <person name="Serrano A."/>
            <person name="Henrissat B."/>
            <person name="Drula E."/>
            <person name="Hughes K.W."/>
            <person name="Mata J.L."/>
            <person name="Ishikawa N.K."/>
            <person name="Vargas-Isla R."/>
            <person name="Ushijima S."/>
            <person name="Smith C.A."/>
            <person name="Ahrendt S."/>
            <person name="Andreopoulos W."/>
            <person name="He G."/>
            <person name="Labutti K."/>
            <person name="Lipzen A."/>
            <person name="Ng V."/>
            <person name="Riley R."/>
            <person name="Sandor L."/>
            <person name="Barry K."/>
            <person name="Martinez A.T."/>
            <person name="Xiao Y."/>
            <person name="Gibbons J.G."/>
            <person name="Terashima K."/>
            <person name="Grigoriev I.V."/>
            <person name="Hibbett D.S."/>
        </authorList>
    </citation>
    <scope>NUCLEOTIDE SEQUENCE</scope>
    <source>
        <strain evidence="2">RHP3577 ss4</strain>
    </source>
</reference>
<proteinExistence type="predicted"/>
<feature type="compositionally biased region" description="Polar residues" evidence="1">
    <location>
        <begin position="346"/>
        <end position="356"/>
    </location>
</feature>
<comment type="caution">
    <text evidence="2">The sequence shown here is derived from an EMBL/GenBank/DDBJ whole genome shotgun (WGS) entry which is preliminary data.</text>
</comment>
<evidence type="ECO:0000313" key="2">
    <source>
        <dbReference type="EMBL" id="KAJ4478910.1"/>
    </source>
</evidence>
<feature type="compositionally biased region" description="Low complexity" evidence="1">
    <location>
        <begin position="441"/>
        <end position="455"/>
    </location>
</feature>
<dbReference type="SMART" id="SM01388">
    <property type="entry name" value="Mob1_phocein"/>
    <property type="match status" value="1"/>
</dbReference>
<feature type="compositionally biased region" description="Polar residues" evidence="1">
    <location>
        <begin position="398"/>
        <end position="440"/>
    </location>
</feature>
<dbReference type="InterPro" id="IPR005301">
    <property type="entry name" value="MOB_kinase_act_fam"/>
</dbReference>
<feature type="compositionally biased region" description="Basic and acidic residues" evidence="1">
    <location>
        <begin position="623"/>
        <end position="638"/>
    </location>
</feature>
<gene>
    <name evidence="2" type="ORF">C8R41DRAFT_922771</name>
</gene>
<dbReference type="Pfam" id="PF03637">
    <property type="entry name" value="Mob1_phocein"/>
    <property type="match status" value="1"/>
</dbReference>
<feature type="compositionally biased region" description="Basic and acidic residues" evidence="1">
    <location>
        <begin position="500"/>
        <end position="512"/>
    </location>
</feature>
<dbReference type="PANTHER" id="PTHR22599">
    <property type="entry name" value="MPS ONE BINDER KINASE ACTIVATOR-LIKE MOB"/>
    <property type="match status" value="1"/>
</dbReference>
<dbReference type="Proteomes" id="UP001150217">
    <property type="component" value="Unassembled WGS sequence"/>
</dbReference>
<evidence type="ECO:0008006" key="4">
    <source>
        <dbReference type="Google" id="ProtNLM"/>
    </source>
</evidence>
<sequence>MTTADPIRPSSISSPIMRPMRGSRIDVFYGTGAYSTSSASAREKESSEPQLPSLSSLDSAFQLQEYISLVIRKDVHDVDRIISIPSIPGKEDGKGVDENCWIYEQLRRLAQDLTHPLITALQVECTRQTCPEMKAGEWLYLCVAHGNESTSHSSSSENGSGGPGGGMMMEQCCAIDYILHTIDSATALLNSPRAFPSRLSIPVPSVRHFSSLARRLGRVFAHAYFHHRDLFEQAEAESSLYRRFEEMVGRWGLVPREFLVIPSLGKENDLSKLDDESRKREAPRLEAAAVNFDDHLGFEDDEDGRFNDQGKPVSILLDSSAVGTGPTVTRITPPLEAGAGGDFSRSKSSSPGNTSGKKFGRNRTGTMVFSEASALVDELSKSPGGRAQVELAEASAQLADSQSTSAGESKTSVAVAPTESSKSSEIAELSTSSDSQNPAVSSESSSESSQSHSPSTPFETDSSLPKEVENDLPPIEPIVPAPEEQEVMTQAVEAESPEEAQEKSTSEGREVLEVTPSSSTVPSGTALEGVKHEVEDEVAVVGQEVVDNAELVKYAEQEEEDGKDATAPSSDDMVEKDAGEEEEKEEEEDEVATETSAEEETKEEAEDKESEAGAQETQENENNEVKTSSEETPARSFDESVSPTSESTESSESPQSSEPTEEPVQESVEEHVESKKTEEASTSEIATTAPEAEATAIGSAEAGSITTEGESDRTEVSEKKEPETVTEKAEVANVKNDKESKDA</sequence>
<feature type="region of interest" description="Disordered" evidence="1">
    <location>
        <begin position="550"/>
        <end position="743"/>
    </location>
</feature>
<accession>A0ABQ8VB57</accession>
<feature type="compositionally biased region" description="Basic and acidic residues" evidence="1">
    <location>
        <begin position="710"/>
        <end position="743"/>
    </location>
</feature>
<dbReference type="InterPro" id="IPR036703">
    <property type="entry name" value="MOB_kinase_act_sf"/>
</dbReference>
<keyword evidence="3" id="KW-1185">Reference proteome</keyword>
<dbReference type="Gene3D" id="1.20.140.30">
    <property type="entry name" value="MOB kinase activator"/>
    <property type="match status" value="1"/>
</dbReference>
<dbReference type="SUPFAM" id="SSF101152">
    <property type="entry name" value="Mob1/phocein"/>
    <property type="match status" value="1"/>
</dbReference>
<evidence type="ECO:0000313" key="3">
    <source>
        <dbReference type="Proteomes" id="UP001150217"/>
    </source>
</evidence>
<feature type="region of interest" description="Disordered" evidence="1">
    <location>
        <begin position="323"/>
        <end position="365"/>
    </location>
</feature>
<feature type="compositionally biased region" description="Low complexity" evidence="1">
    <location>
        <begin position="680"/>
        <end position="697"/>
    </location>
</feature>
<feature type="compositionally biased region" description="Basic and acidic residues" evidence="1">
    <location>
        <begin position="668"/>
        <end position="679"/>
    </location>
</feature>
<organism evidence="2 3">
    <name type="scientific">Lentinula lateritia</name>
    <dbReference type="NCBI Taxonomy" id="40482"/>
    <lineage>
        <taxon>Eukaryota</taxon>
        <taxon>Fungi</taxon>
        <taxon>Dikarya</taxon>
        <taxon>Basidiomycota</taxon>
        <taxon>Agaricomycotina</taxon>
        <taxon>Agaricomycetes</taxon>
        <taxon>Agaricomycetidae</taxon>
        <taxon>Agaricales</taxon>
        <taxon>Marasmiineae</taxon>
        <taxon>Omphalotaceae</taxon>
        <taxon>Lentinula</taxon>
    </lineage>
</organism>
<protein>
    <recommendedName>
        <fullName evidence="4">Mob1/phocein</fullName>
    </recommendedName>
</protein>
<name>A0ABQ8VB57_9AGAR</name>
<feature type="compositionally biased region" description="Acidic residues" evidence="1">
    <location>
        <begin position="572"/>
        <end position="609"/>
    </location>
</feature>